<evidence type="ECO:0000313" key="2">
    <source>
        <dbReference type="Proteomes" id="UP000285610"/>
    </source>
</evidence>
<evidence type="ECO:0000313" key="1">
    <source>
        <dbReference type="EMBL" id="RHM77656.1"/>
    </source>
</evidence>
<dbReference type="InterPro" id="IPR025051">
    <property type="entry name" value="DUF3990"/>
</dbReference>
<dbReference type="RefSeq" id="WP_004614246.1">
    <property type="nucleotide sequence ID" value="NZ_JBCPGC010000056.1"/>
</dbReference>
<dbReference type="SUPFAM" id="SSF56399">
    <property type="entry name" value="ADP-ribosylation"/>
    <property type="match status" value="1"/>
</dbReference>
<dbReference type="Proteomes" id="UP000285610">
    <property type="component" value="Unassembled WGS sequence"/>
</dbReference>
<sequence>MENILQIYHGSQDIIDTPEYGKGKSTNDYGKGFYCTENIELAKEWACSRNEDGYANAYELDMEGLEILQLNSQPYNVLHWLAILADNRTYWERNSISENAKRYLRDNFLIDISGYDVIIGYRADDSYFTFAKNFVSNAISLQQLQRAMKLGELGEQVVLKSRKAFNHLKFLGAEVALSSVYYYKKVARDDGARTEYRRQARNGPDQNDILMIDIMREGMKHDDPRLL</sequence>
<organism evidence="1 2">
    <name type="scientific">Mediterraneibacter gnavus</name>
    <name type="common">Ruminococcus gnavus</name>
    <dbReference type="NCBI Taxonomy" id="33038"/>
    <lineage>
        <taxon>Bacteria</taxon>
        <taxon>Bacillati</taxon>
        <taxon>Bacillota</taxon>
        <taxon>Clostridia</taxon>
        <taxon>Lachnospirales</taxon>
        <taxon>Lachnospiraceae</taxon>
        <taxon>Mediterraneibacter</taxon>
    </lineage>
</organism>
<gene>
    <name evidence="1" type="ORF">DWZ50_06840</name>
</gene>
<dbReference type="AlphaFoldDB" id="A0A415SB47"/>
<protein>
    <submittedName>
        <fullName evidence="1">DUF3990 domain-containing protein</fullName>
    </submittedName>
</protein>
<dbReference type="EMBL" id="QRQE01000013">
    <property type="protein sequence ID" value="RHM77656.1"/>
    <property type="molecule type" value="Genomic_DNA"/>
</dbReference>
<proteinExistence type="predicted"/>
<accession>A0A415SB47</accession>
<comment type="caution">
    <text evidence="1">The sequence shown here is derived from an EMBL/GenBank/DDBJ whole genome shotgun (WGS) entry which is preliminary data.</text>
</comment>
<reference evidence="1 2" key="1">
    <citation type="submission" date="2018-08" db="EMBL/GenBank/DDBJ databases">
        <title>A genome reference for cultivated species of the human gut microbiota.</title>
        <authorList>
            <person name="Zou Y."/>
            <person name="Xue W."/>
            <person name="Luo G."/>
        </authorList>
    </citation>
    <scope>NUCLEOTIDE SEQUENCE [LARGE SCALE GENOMIC DNA]</scope>
    <source>
        <strain evidence="1 2">AF33-12</strain>
    </source>
</reference>
<dbReference type="Pfam" id="PF13151">
    <property type="entry name" value="DUF3990"/>
    <property type="match status" value="1"/>
</dbReference>
<name>A0A415SB47_MEDGN</name>